<comment type="caution">
    <text evidence="3">The sequence shown here is derived from an EMBL/GenBank/DDBJ whole genome shotgun (WGS) entry which is preliminary data.</text>
</comment>
<protein>
    <recommendedName>
        <fullName evidence="2">THUMP domain-containing protein</fullName>
    </recommendedName>
</protein>
<gene>
    <name evidence="3" type="ORF">PNEG_02972</name>
</gene>
<feature type="domain" description="THUMP" evidence="2">
    <location>
        <begin position="115"/>
        <end position="206"/>
    </location>
</feature>
<name>M7NJM7_PNEMU</name>
<dbReference type="FunFam" id="3.30.2300.10:FF:000001">
    <property type="entry name" value="THUMP domain-containing protein 1"/>
    <property type="match status" value="1"/>
</dbReference>
<dbReference type="CDD" id="cd11717">
    <property type="entry name" value="THUMP_THUMPD1_like"/>
    <property type="match status" value="1"/>
</dbReference>
<keyword evidence="1" id="KW-0694">RNA-binding</keyword>
<dbReference type="PANTHER" id="PTHR13452">
    <property type="entry name" value="THUMP DOMAIN CONTAINING PROTEIN 1-RELATED"/>
    <property type="match status" value="1"/>
</dbReference>
<dbReference type="Proteomes" id="UP000011958">
    <property type="component" value="Unassembled WGS sequence"/>
</dbReference>
<dbReference type="OMA" id="MNEKACV"/>
<dbReference type="EMBL" id="AFWA02000014">
    <property type="protein sequence ID" value="EMR08803.1"/>
    <property type="molecule type" value="Genomic_DNA"/>
</dbReference>
<evidence type="ECO:0000259" key="2">
    <source>
        <dbReference type="PROSITE" id="PS51165"/>
    </source>
</evidence>
<evidence type="ECO:0000313" key="3">
    <source>
        <dbReference type="EMBL" id="EMR08803.1"/>
    </source>
</evidence>
<reference evidence="4" key="1">
    <citation type="journal article" date="2016" name="Nat. Commun.">
        <title>Genome analysis of three Pneumocystis species reveals adaptation mechanisms to life exclusively in mammalian hosts.</title>
        <authorList>
            <person name="Ma L."/>
            <person name="Chen Z."/>
            <person name="Huang D.W."/>
            <person name="Kutty G."/>
            <person name="Ishihara M."/>
            <person name="Wang H."/>
            <person name="Abouelleil A."/>
            <person name="Bishop L."/>
            <person name="Davey E."/>
            <person name="Deng R."/>
            <person name="Deng X."/>
            <person name="Fan L."/>
            <person name="Fantoni G."/>
            <person name="Fitzgerald M."/>
            <person name="Gogineni E."/>
            <person name="Goldberg J.M."/>
            <person name="Handley G."/>
            <person name="Hu X."/>
            <person name="Huber C."/>
            <person name="Jiao X."/>
            <person name="Jones K."/>
            <person name="Levin J.Z."/>
            <person name="Liu Y."/>
            <person name="Macdonald P."/>
            <person name="Melnikov A."/>
            <person name="Raley C."/>
            <person name="Sassi M."/>
            <person name="Sherman B.T."/>
            <person name="Song X."/>
            <person name="Sykes S."/>
            <person name="Tran B."/>
            <person name="Walsh L."/>
            <person name="Xia Y."/>
            <person name="Yang J."/>
            <person name="Young S."/>
            <person name="Zeng Q."/>
            <person name="Zheng X."/>
            <person name="Stephens R."/>
            <person name="Nusbaum C."/>
            <person name="Birren B.W."/>
            <person name="Azadi P."/>
            <person name="Lempicki R.A."/>
            <person name="Cuomo C.A."/>
            <person name="Kovacs J.A."/>
        </authorList>
    </citation>
    <scope>NUCLEOTIDE SEQUENCE [LARGE SCALE GENOMIC DNA]</scope>
    <source>
        <strain evidence="4">B123</strain>
    </source>
</reference>
<dbReference type="RefSeq" id="XP_007875018.1">
    <property type="nucleotide sequence ID" value="XM_007876827.1"/>
</dbReference>
<dbReference type="InterPro" id="IPR004114">
    <property type="entry name" value="THUMP_dom"/>
</dbReference>
<dbReference type="eggNOG" id="KOG3943">
    <property type="taxonomic scope" value="Eukaryota"/>
</dbReference>
<dbReference type="HOGENOM" id="CLU_039352_2_3_1"/>
<dbReference type="GO" id="GO:0003723">
    <property type="term" value="F:RNA binding"/>
    <property type="evidence" value="ECO:0007669"/>
    <property type="project" value="UniProtKB-UniRule"/>
</dbReference>
<dbReference type="PANTHER" id="PTHR13452:SF10">
    <property type="entry name" value="THUMP DOMAIN-CONTAINING PROTEIN 1"/>
    <property type="match status" value="1"/>
</dbReference>
<dbReference type="STRING" id="1069680.M7NJM7"/>
<dbReference type="GO" id="GO:0051391">
    <property type="term" value="P:tRNA acetylation"/>
    <property type="evidence" value="ECO:0007669"/>
    <property type="project" value="EnsemblFungi"/>
</dbReference>
<organism evidence="3 4">
    <name type="scientific">Pneumocystis murina (strain B123)</name>
    <name type="common">Mouse pneumocystis pneumonia agent</name>
    <name type="synonym">Pneumocystis carinii f. sp. muris</name>
    <dbReference type="NCBI Taxonomy" id="1069680"/>
    <lineage>
        <taxon>Eukaryota</taxon>
        <taxon>Fungi</taxon>
        <taxon>Dikarya</taxon>
        <taxon>Ascomycota</taxon>
        <taxon>Taphrinomycotina</taxon>
        <taxon>Pneumocystomycetes</taxon>
        <taxon>Pneumocystaceae</taxon>
        <taxon>Pneumocystis</taxon>
    </lineage>
</organism>
<evidence type="ECO:0000313" key="4">
    <source>
        <dbReference type="Proteomes" id="UP000011958"/>
    </source>
</evidence>
<proteinExistence type="predicted"/>
<evidence type="ECO:0000256" key="1">
    <source>
        <dbReference type="PROSITE-ProRule" id="PRU00529"/>
    </source>
</evidence>
<dbReference type="PROSITE" id="PS51165">
    <property type="entry name" value="THUMP"/>
    <property type="match status" value="1"/>
</dbReference>
<dbReference type="Gene3D" id="3.30.2300.10">
    <property type="entry name" value="THUMP superfamily"/>
    <property type="match status" value="1"/>
</dbReference>
<dbReference type="OrthoDB" id="367221at2759"/>
<dbReference type="Pfam" id="PF02926">
    <property type="entry name" value="THUMP"/>
    <property type="match status" value="1"/>
</dbReference>
<keyword evidence="4" id="KW-1185">Reference proteome</keyword>
<accession>M7NJM7</accession>
<dbReference type="SUPFAM" id="SSF143437">
    <property type="entry name" value="THUMP domain-like"/>
    <property type="match status" value="1"/>
</dbReference>
<dbReference type="SMART" id="SM00981">
    <property type="entry name" value="THUMP"/>
    <property type="match status" value="1"/>
</dbReference>
<dbReference type="GO" id="GO:0180014">
    <property type="term" value="F:protein-tRNA adaptor activity"/>
    <property type="evidence" value="ECO:0007669"/>
    <property type="project" value="EnsemblFungi"/>
</dbReference>
<sequence length="227" mass="26102">MLLPNWSGVFITCVRKHEKQAEREVLDLFYQYLDEQVPELFISSSIKSDDVSLSSDKSFKLSSGSFEDQISQELAILKKKERWLQPINIKTACVIFIRTRWPLDPVQIVRYICEKISSNGIKGIRWSKRMTPVTLTASATLLDLQNLAQKFAIRPNLRNHTKLTREQIIRTIAPLIGAPHKVDLKNYDVLIMVEVFKNICGISVVRDFEKLKKLNIASIMESVVKKI</sequence>
<dbReference type="GeneID" id="19896659"/>
<dbReference type="InterPro" id="IPR040183">
    <property type="entry name" value="THUMPD1-like"/>
</dbReference>
<dbReference type="AlphaFoldDB" id="M7NJM7"/>
<dbReference type="VEuPathDB" id="FungiDB:PNEG_02972"/>